<keyword evidence="1" id="KW-0862">Zinc</keyword>
<feature type="region of interest" description="Disordered" evidence="2">
    <location>
        <begin position="174"/>
        <end position="203"/>
    </location>
</feature>
<keyword evidence="1" id="KW-0863">Zinc-finger</keyword>
<dbReference type="GO" id="GO:0003676">
    <property type="term" value="F:nucleic acid binding"/>
    <property type="evidence" value="ECO:0007669"/>
    <property type="project" value="InterPro"/>
</dbReference>
<protein>
    <recommendedName>
        <fullName evidence="3">CCHC-type domain-containing protein</fullName>
    </recommendedName>
</protein>
<dbReference type="InterPro" id="IPR040256">
    <property type="entry name" value="At4g02000-like"/>
</dbReference>
<keyword evidence="5" id="KW-1185">Reference proteome</keyword>
<evidence type="ECO:0000313" key="4">
    <source>
        <dbReference type="EMBL" id="CAL0322771.1"/>
    </source>
</evidence>
<feature type="domain" description="CCHC-type" evidence="3">
    <location>
        <begin position="120"/>
        <end position="134"/>
    </location>
</feature>
<accession>A0AAV1XLT8</accession>
<dbReference type="EMBL" id="CAXHTB010000016">
    <property type="protein sequence ID" value="CAL0322771.1"/>
    <property type="molecule type" value="Genomic_DNA"/>
</dbReference>
<keyword evidence="1" id="KW-0479">Metal-binding</keyword>
<dbReference type="PANTHER" id="PTHR31286">
    <property type="entry name" value="GLYCINE-RICH CELL WALL STRUCTURAL PROTEIN 1.8-LIKE"/>
    <property type="match status" value="1"/>
</dbReference>
<dbReference type="Proteomes" id="UP001497480">
    <property type="component" value="Unassembled WGS sequence"/>
</dbReference>
<evidence type="ECO:0000256" key="2">
    <source>
        <dbReference type="SAM" id="MobiDB-lite"/>
    </source>
</evidence>
<dbReference type="PROSITE" id="PS50158">
    <property type="entry name" value="ZF_CCHC"/>
    <property type="match status" value="1"/>
</dbReference>
<dbReference type="InterPro" id="IPR001878">
    <property type="entry name" value="Znf_CCHC"/>
</dbReference>
<comment type="caution">
    <text evidence="4">The sequence shown here is derived from an EMBL/GenBank/DDBJ whole genome shotgun (WGS) entry which is preliminary data.</text>
</comment>
<evidence type="ECO:0000256" key="1">
    <source>
        <dbReference type="PROSITE-ProRule" id="PRU00047"/>
    </source>
</evidence>
<feature type="compositionally biased region" description="Basic and acidic residues" evidence="2">
    <location>
        <begin position="177"/>
        <end position="186"/>
    </location>
</feature>
<reference evidence="4 5" key="1">
    <citation type="submission" date="2024-03" db="EMBL/GenBank/DDBJ databases">
        <authorList>
            <person name="Martinez-Hernandez J."/>
        </authorList>
    </citation>
    <scope>NUCLEOTIDE SEQUENCE [LARGE SCALE GENOMIC DNA]</scope>
</reference>
<dbReference type="PANTHER" id="PTHR31286:SF99">
    <property type="entry name" value="DUF4283 DOMAIN-CONTAINING PROTEIN"/>
    <property type="match status" value="1"/>
</dbReference>
<dbReference type="AlphaFoldDB" id="A0AAV1XLT8"/>
<proteinExistence type="predicted"/>
<name>A0AAV1XLT8_LUPLU</name>
<dbReference type="GO" id="GO:0008270">
    <property type="term" value="F:zinc ion binding"/>
    <property type="evidence" value="ECO:0007669"/>
    <property type="project" value="UniProtKB-KW"/>
</dbReference>
<evidence type="ECO:0000313" key="5">
    <source>
        <dbReference type="Proteomes" id="UP001497480"/>
    </source>
</evidence>
<gene>
    <name evidence="4" type="ORF">LLUT_LOCUS23831</name>
</gene>
<sequence>MAMKKGVISFKDIYKGVGVNDSDEDGVDPLEVDDMEDGQNSEPNLLCQVVVKGGSLGRFVKVGDETLRNRGDQDPMNVWTERRRFTRIHIEVNLKKTLVSKFEIHHQTYRVKYEGLHMICFGCGRFGHRLETCPIMVGDLSSKPQENAAENGGKPCIGEDEEWNFGPWMMAKRRSGKPTERLESKGKQAPSRPTGDHDLNDTSQGGLVLCNMNGRTIYLDPHGLQSPSCMTNVNLPVGPHVSNSHLQHINNLSILPSHSISCDISSSTCVNGSLSEDARDKPPYLHRMEVDVVFDDGTLSVVNDEGFKAHLEASHAHEG</sequence>
<evidence type="ECO:0000259" key="3">
    <source>
        <dbReference type="PROSITE" id="PS50158"/>
    </source>
</evidence>
<organism evidence="4 5">
    <name type="scientific">Lupinus luteus</name>
    <name type="common">European yellow lupine</name>
    <dbReference type="NCBI Taxonomy" id="3873"/>
    <lineage>
        <taxon>Eukaryota</taxon>
        <taxon>Viridiplantae</taxon>
        <taxon>Streptophyta</taxon>
        <taxon>Embryophyta</taxon>
        <taxon>Tracheophyta</taxon>
        <taxon>Spermatophyta</taxon>
        <taxon>Magnoliopsida</taxon>
        <taxon>eudicotyledons</taxon>
        <taxon>Gunneridae</taxon>
        <taxon>Pentapetalae</taxon>
        <taxon>rosids</taxon>
        <taxon>fabids</taxon>
        <taxon>Fabales</taxon>
        <taxon>Fabaceae</taxon>
        <taxon>Papilionoideae</taxon>
        <taxon>50 kb inversion clade</taxon>
        <taxon>genistoids sensu lato</taxon>
        <taxon>core genistoids</taxon>
        <taxon>Genisteae</taxon>
        <taxon>Lupinus</taxon>
    </lineage>
</organism>